<evidence type="ECO:0000313" key="2">
    <source>
        <dbReference type="Proteomes" id="UP000245977"/>
    </source>
</evidence>
<dbReference type="AlphaFoldDB" id="A0A2S2FCW6"/>
<protein>
    <submittedName>
        <fullName evidence="1">Uncharacterized protein</fullName>
    </submittedName>
</protein>
<dbReference type="KEGG" id="adv:DJ533_09595"/>
<dbReference type="OrthoDB" id="6689016at2"/>
<name>A0A2S2FCW6_9GAMM</name>
<dbReference type="RefSeq" id="WP_065993969.1">
    <property type="nucleotide sequence ID" value="NZ_CP029397.2"/>
</dbReference>
<accession>A0A2S2FCW6</accession>
<keyword evidence="2" id="KW-1185">Reference proteome</keyword>
<gene>
    <name evidence="1" type="ORF">DJ533_09595</name>
</gene>
<evidence type="ECO:0000313" key="1">
    <source>
        <dbReference type="EMBL" id="AWL28804.1"/>
    </source>
</evidence>
<reference evidence="1" key="1">
    <citation type="submission" date="2019-08" db="EMBL/GenBank/DDBJ databases">
        <title>The complete genome of Acinetobacter defluvii strain WCHAD010030.</title>
        <authorList>
            <person name="Hu Y."/>
            <person name="Qin J."/>
            <person name="Feng Y."/>
            <person name="Zong Z."/>
        </authorList>
    </citation>
    <scope>NUCLEOTIDE SEQUENCE</scope>
    <source>
        <strain evidence="1">WCHA30</strain>
    </source>
</reference>
<dbReference type="STRING" id="1871111.GCA_001704615_03297"/>
<proteinExistence type="predicted"/>
<sequence>MTKNIYAIFQDIFPELKQQTLPEDLNEFSVFCDWLNQEHSFIQYVEIKEYYDNGIDESTMFQQKQVDTEALNQAIEETVDELFESLDEDQLEDYEAHFEIEEKIEEILFDQIKTFAEQKQLSLLVIFRENPYWLVVPSQDESQLQQIVDAFNQHFAQDMNLSMTVY</sequence>
<dbReference type="Proteomes" id="UP000245977">
    <property type="component" value="Chromosome"/>
</dbReference>
<organism evidence="1 2">
    <name type="scientific">Acinetobacter defluvii</name>
    <dbReference type="NCBI Taxonomy" id="1871111"/>
    <lineage>
        <taxon>Bacteria</taxon>
        <taxon>Pseudomonadati</taxon>
        <taxon>Pseudomonadota</taxon>
        <taxon>Gammaproteobacteria</taxon>
        <taxon>Moraxellales</taxon>
        <taxon>Moraxellaceae</taxon>
        <taxon>Acinetobacter</taxon>
    </lineage>
</organism>
<dbReference type="EMBL" id="CP029397">
    <property type="protein sequence ID" value="AWL28804.1"/>
    <property type="molecule type" value="Genomic_DNA"/>
</dbReference>